<dbReference type="Pfam" id="PF03364">
    <property type="entry name" value="Polyketide_cyc"/>
    <property type="match status" value="1"/>
</dbReference>
<dbReference type="AlphaFoldDB" id="A0A381RKL7"/>
<dbReference type="SUPFAM" id="SSF55961">
    <property type="entry name" value="Bet v1-like"/>
    <property type="match status" value="1"/>
</dbReference>
<dbReference type="EMBL" id="UINC01002012">
    <property type="protein sequence ID" value="SUZ91871.1"/>
    <property type="molecule type" value="Genomic_DNA"/>
</dbReference>
<dbReference type="InterPro" id="IPR044996">
    <property type="entry name" value="COQ10-like"/>
</dbReference>
<dbReference type="GO" id="GO:0048039">
    <property type="term" value="F:ubiquinone binding"/>
    <property type="evidence" value="ECO:0007669"/>
    <property type="project" value="InterPro"/>
</dbReference>
<feature type="domain" description="Coenzyme Q-binding protein COQ10 START" evidence="1">
    <location>
        <begin position="10"/>
        <end position="136"/>
    </location>
</feature>
<dbReference type="PANTHER" id="PTHR12901:SF10">
    <property type="entry name" value="COENZYME Q-BINDING PROTEIN COQ10, MITOCHONDRIAL"/>
    <property type="match status" value="1"/>
</dbReference>
<dbReference type="PANTHER" id="PTHR12901">
    <property type="entry name" value="SPERM PROTEIN HOMOLOG"/>
    <property type="match status" value="1"/>
</dbReference>
<dbReference type="GO" id="GO:0045333">
    <property type="term" value="P:cellular respiration"/>
    <property type="evidence" value="ECO:0007669"/>
    <property type="project" value="InterPro"/>
</dbReference>
<reference evidence="2" key="1">
    <citation type="submission" date="2018-05" db="EMBL/GenBank/DDBJ databases">
        <authorList>
            <person name="Lanie J.A."/>
            <person name="Ng W.-L."/>
            <person name="Kazmierczak K.M."/>
            <person name="Andrzejewski T.M."/>
            <person name="Davidsen T.M."/>
            <person name="Wayne K.J."/>
            <person name="Tettelin H."/>
            <person name="Glass J.I."/>
            <person name="Rusch D."/>
            <person name="Podicherti R."/>
            <person name="Tsui H.-C.T."/>
            <person name="Winkler M.E."/>
        </authorList>
    </citation>
    <scope>NUCLEOTIDE SEQUENCE</scope>
</reference>
<evidence type="ECO:0000259" key="1">
    <source>
        <dbReference type="Pfam" id="PF03364"/>
    </source>
</evidence>
<organism evidence="2">
    <name type="scientific">marine metagenome</name>
    <dbReference type="NCBI Taxonomy" id="408172"/>
    <lineage>
        <taxon>unclassified sequences</taxon>
        <taxon>metagenomes</taxon>
        <taxon>ecological metagenomes</taxon>
    </lineage>
</organism>
<dbReference type="CDD" id="cd07813">
    <property type="entry name" value="COQ10p_like"/>
    <property type="match status" value="1"/>
</dbReference>
<dbReference type="InterPro" id="IPR023393">
    <property type="entry name" value="START-like_dom_sf"/>
</dbReference>
<dbReference type="InterPro" id="IPR005031">
    <property type="entry name" value="COQ10_START"/>
</dbReference>
<sequence length="145" mass="17195">MKETNKEIIVNHKALELYSIVLDVEKYPDYIPWCTKIEILVKGKKQMKANMIVDYKLFPSQKFTSKVIFDSKSLTIKTKYIEGPLKNLNTIWNFIDLKKNQSKVVFNLEFEFSNYFHQKLAELFLPLIESKMMESFIQRADETLD</sequence>
<evidence type="ECO:0000313" key="2">
    <source>
        <dbReference type="EMBL" id="SUZ91871.1"/>
    </source>
</evidence>
<gene>
    <name evidence="2" type="ORF">METZ01_LOCUS44725</name>
</gene>
<dbReference type="Gene3D" id="3.30.530.20">
    <property type="match status" value="1"/>
</dbReference>
<proteinExistence type="predicted"/>
<accession>A0A381RKL7</accession>
<name>A0A381RKL7_9ZZZZ</name>
<protein>
    <recommendedName>
        <fullName evidence="1">Coenzyme Q-binding protein COQ10 START domain-containing protein</fullName>
    </recommendedName>
</protein>